<accession>A0A0C2ZYI4</accession>
<reference evidence="5 6" key="1">
    <citation type="journal article" date="2017" name="Poromechanics V (2013)">
        <title>Genomic Characterization of the Arsenic-Tolerant Actinobacterium, &lt;i&gt;Rhodococcus erythropolis&lt;/i&gt; S43.</title>
        <authorList>
            <person name="Retamal-Morales G."/>
            <person name="Mehnert M."/>
            <person name="Schwabe R."/>
            <person name="Tischler D."/>
            <person name="Schloemann M."/>
            <person name="Levican G.J."/>
        </authorList>
    </citation>
    <scope>NUCLEOTIDE SEQUENCE [LARGE SCALE GENOMIC DNA]</scope>
    <source>
        <strain evidence="5 6">S43</strain>
    </source>
</reference>
<organism evidence="5 6">
    <name type="scientific">Rhodococcus erythropolis</name>
    <name type="common">Arthrobacter picolinophilus</name>
    <dbReference type="NCBI Taxonomy" id="1833"/>
    <lineage>
        <taxon>Bacteria</taxon>
        <taxon>Bacillati</taxon>
        <taxon>Actinomycetota</taxon>
        <taxon>Actinomycetes</taxon>
        <taxon>Mycobacteriales</taxon>
        <taxon>Nocardiaceae</taxon>
        <taxon>Rhodococcus</taxon>
        <taxon>Rhodococcus erythropolis group</taxon>
    </lineage>
</organism>
<keyword evidence="2" id="KW-0560">Oxidoreductase</keyword>
<dbReference type="PANTHER" id="PTHR43115">
    <property type="entry name" value="DEHYDROGENASE/REDUCTASE SDR FAMILY MEMBER 11"/>
    <property type="match status" value="1"/>
</dbReference>
<dbReference type="AlphaFoldDB" id="A0A0C2ZYI4"/>
<dbReference type="PRINTS" id="PR00080">
    <property type="entry name" value="SDRFAMILY"/>
</dbReference>
<evidence type="ECO:0000313" key="5">
    <source>
        <dbReference type="EMBL" id="KAB2582118.1"/>
    </source>
</evidence>
<evidence type="ECO:0000313" key="6">
    <source>
        <dbReference type="Proteomes" id="UP000325576"/>
    </source>
</evidence>
<dbReference type="InterPro" id="IPR020904">
    <property type="entry name" value="Sc_DH/Rdtase_CS"/>
</dbReference>
<dbReference type="GO" id="GO:0016616">
    <property type="term" value="F:oxidoreductase activity, acting on the CH-OH group of donors, NAD or NADP as acceptor"/>
    <property type="evidence" value="ECO:0007669"/>
    <property type="project" value="UniProtKB-ARBA"/>
</dbReference>
<dbReference type="InterPro" id="IPR002347">
    <property type="entry name" value="SDR_fam"/>
</dbReference>
<name>A0A0C2ZYI4_RHOER</name>
<comment type="caution">
    <text evidence="5">The sequence shown here is derived from an EMBL/GenBank/DDBJ whole genome shotgun (WGS) entry which is preliminary data.</text>
</comment>
<dbReference type="PANTHER" id="PTHR43115:SF4">
    <property type="entry name" value="DEHYDROGENASE_REDUCTASE SDR FAMILY MEMBER 11"/>
    <property type="match status" value="1"/>
</dbReference>
<gene>
    <name evidence="5" type="ORF">BS297_27250</name>
</gene>
<dbReference type="SUPFAM" id="SSF51735">
    <property type="entry name" value="NAD(P)-binding Rossmann-fold domains"/>
    <property type="match status" value="1"/>
</dbReference>
<dbReference type="Proteomes" id="UP000325576">
    <property type="component" value="Unassembled WGS sequence"/>
</dbReference>
<dbReference type="EMBL" id="MRBO01000731">
    <property type="protein sequence ID" value="KAB2582118.1"/>
    <property type="molecule type" value="Genomic_DNA"/>
</dbReference>
<proteinExistence type="inferred from homology"/>
<comment type="similarity">
    <text evidence="1 3">Belongs to the short-chain dehydrogenases/reductases (SDR) family.</text>
</comment>
<dbReference type="PROSITE" id="PS00061">
    <property type="entry name" value="ADH_SHORT"/>
    <property type="match status" value="1"/>
</dbReference>
<dbReference type="SMART" id="SM00822">
    <property type="entry name" value="PKS_KR"/>
    <property type="match status" value="1"/>
</dbReference>
<sequence length="250" mass="26345">MNLNGRVAVVTGASSGIGAAVAQKLADQGASVALLARRKSALDELVSAIRESGGTAASFVVDVTDRNALTAAAALIEDELGSAGIVVNNAGIMLPTPLSRIEDSDWTRQIDLNVGAVNNTVTAFTQQLLRSAEDYGVADLVNTASIAGRNLFPTYSAYAASKAYVIHLSKNLRAEFAPKNVRVSVVEPGIVDSELQSHIADDAARDRLASTRERIEWLNPADIAEVMAYTVGLPAHVNLSEITVLPTHQI</sequence>
<dbReference type="FunFam" id="3.40.50.720:FF:000047">
    <property type="entry name" value="NADP-dependent L-serine/L-allo-threonine dehydrogenase"/>
    <property type="match status" value="1"/>
</dbReference>
<dbReference type="Gene3D" id="3.40.50.720">
    <property type="entry name" value="NAD(P)-binding Rossmann-like Domain"/>
    <property type="match status" value="1"/>
</dbReference>
<dbReference type="Pfam" id="PF00106">
    <property type="entry name" value="adh_short"/>
    <property type="match status" value="1"/>
</dbReference>
<evidence type="ECO:0000256" key="1">
    <source>
        <dbReference type="ARBA" id="ARBA00006484"/>
    </source>
</evidence>
<dbReference type="InterPro" id="IPR036291">
    <property type="entry name" value="NAD(P)-bd_dom_sf"/>
</dbReference>
<evidence type="ECO:0000256" key="3">
    <source>
        <dbReference type="RuleBase" id="RU000363"/>
    </source>
</evidence>
<feature type="domain" description="Ketoreductase" evidence="4">
    <location>
        <begin position="6"/>
        <end position="194"/>
    </location>
</feature>
<dbReference type="InterPro" id="IPR057326">
    <property type="entry name" value="KR_dom"/>
</dbReference>
<dbReference type="PRINTS" id="PR00081">
    <property type="entry name" value="GDHRDH"/>
</dbReference>
<evidence type="ECO:0000259" key="4">
    <source>
        <dbReference type="SMART" id="SM00822"/>
    </source>
</evidence>
<protein>
    <submittedName>
        <fullName evidence="5">Short-chain dehydrogenase</fullName>
    </submittedName>
</protein>
<evidence type="ECO:0000256" key="2">
    <source>
        <dbReference type="ARBA" id="ARBA00023002"/>
    </source>
</evidence>